<feature type="compositionally biased region" description="Polar residues" evidence="10">
    <location>
        <begin position="251"/>
        <end position="263"/>
    </location>
</feature>
<keyword evidence="4 9" id="KW-0762">Sugar transport</keyword>
<sequence length="275" mass="29801">MDYKLILGIIGNAIAVALFASPLPTFWNIYKNKSTQDFSGIPYVCTLMNCLLWVLYGLPLVSENALLVLTINTAGCAFEIFYLVLFLVYSPKLERKKVTKLLSACCAAFAVVVALTLTVIPRKTRKLEVGSLCVVVAVAMYVSPLSVMRLVIKTRSVEFMPLLLSVCVFLNSTVWTGYGIMAKDIFIMIPNGLGMLSGVAQLLLHAFYRNATPRPPGIGEAPTKGSVAAGSDIHMQTIYVPIEKDGKTYHSKVNTVPSATPRSTLAAGQEGAETN</sequence>
<comment type="caution">
    <text evidence="11">The sequence shown here is derived from an EMBL/GenBank/DDBJ whole genome shotgun (WGS) entry which is preliminary data.</text>
</comment>
<evidence type="ECO:0000256" key="8">
    <source>
        <dbReference type="ARBA" id="ARBA00023136"/>
    </source>
</evidence>
<dbReference type="PANTHER" id="PTHR10791:SF240">
    <property type="entry name" value="BIDIRECTIONAL SUGAR TRANSPORTER SWEET"/>
    <property type="match status" value="1"/>
</dbReference>
<reference evidence="11" key="1">
    <citation type="submission" date="2016-03" db="EMBL/GenBank/DDBJ databases">
        <title>Mechanisms controlling the formation of the plant cell surface in tip-growing cells are functionally conserved among land plants.</title>
        <authorList>
            <person name="Honkanen S."/>
            <person name="Jones V.A."/>
            <person name="Morieri G."/>
            <person name="Champion C."/>
            <person name="Hetherington A.J."/>
            <person name="Kelly S."/>
            <person name="Saint-Marcoux D."/>
            <person name="Proust H."/>
            <person name="Prescott H."/>
            <person name="Dolan L."/>
        </authorList>
    </citation>
    <scope>NUCLEOTIDE SEQUENCE [LARGE SCALE GENOMIC DNA]</scope>
    <source>
        <tissue evidence="11">Whole gametophyte</tissue>
    </source>
</reference>
<proteinExistence type="inferred from homology"/>
<comment type="function">
    <text evidence="9">Mediates both low-affinity uptake and efflux of sugar across the membrane.</text>
</comment>
<dbReference type="AlphaFoldDB" id="A0A176W9Y6"/>
<dbReference type="Pfam" id="PF03083">
    <property type="entry name" value="MtN3_slv"/>
    <property type="match status" value="2"/>
</dbReference>
<evidence type="ECO:0000256" key="4">
    <source>
        <dbReference type="ARBA" id="ARBA00022597"/>
    </source>
</evidence>
<keyword evidence="12" id="KW-1185">Reference proteome</keyword>
<gene>
    <name evidence="11" type="ORF">AXG93_3825s1020</name>
</gene>
<evidence type="ECO:0000256" key="9">
    <source>
        <dbReference type="RuleBase" id="RU910715"/>
    </source>
</evidence>
<evidence type="ECO:0000256" key="1">
    <source>
        <dbReference type="ARBA" id="ARBA00004127"/>
    </source>
</evidence>
<dbReference type="InterPro" id="IPR047664">
    <property type="entry name" value="SWEET"/>
</dbReference>
<feature type="transmembrane region" description="Helical" evidence="9">
    <location>
        <begin position="187"/>
        <end position="208"/>
    </location>
</feature>
<feature type="transmembrane region" description="Helical" evidence="9">
    <location>
        <begin position="101"/>
        <end position="121"/>
    </location>
</feature>
<dbReference type="Proteomes" id="UP000077202">
    <property type="component" value="Unassembled WGS sequence"/>
</dbReference>
<evidence type="ECO:0000256" key="5">
    <source>
        <dbReference type="ARBA" id="ARBA00022692"/>
    </source>
</evidence>
<keyword evidence="7 9" id="KW-1133">Transmembrane helix</keyword>
<evidence type="ECO:0000256" key="10">
    <source>
        <dbReference type="SAM" id="MobiDB-lite"/>
    </source>
</evidence>
<feature type="transmembrane region" description="Helical" evidence="9">
    <location>
        <begin position="65"/>
        <end position="89"/>
    </location>
</feature>
<dbReference type="FunFam" id="1.20.1280.290:FF:000002">
    <property type="entry name" value="Bidirectional sugar transporter SWEET"/>
    <property type="match status" value="1"/>
</dbReference>
<evidence type="ECO:0000256" key="2">
    <source>
        <dbReference type="ARBA" id="ARBA00007809"/>
    </source>
</evidence>
<feature type="region of interest" description="Disordered" evidence="10">
    <location>
        <begin position="251"/>
        <end position="275"/>
    </location>
</feature>
<evidence type="ECO:0000313" key="11">
    <source>
        <dbReference type="EMBL" id="OAE29232.1"/>
    </source>
</evidence>
<feature type="transmembrane region" description="Helical" evidence="9">
    <location>
        <begin position="41"/>
        <end position="59"/>
    </location>
</feature>
<name>A0A176W9Y6_MARPO</name>
<dbReference type="GO" id="GO:0012505">
    <property type="term" value="C:endomembrane system"/>
    <property type="evidence" value="ECO:0007669"/>
    <property type="project" value="UniProtKB-SubCell"/>
</dbReference>
<evidence type="ECO:0000313" key="12">
    <source>
        <dbReference type="Proteomes" id="UP000077202"/>
    </source>
</evidence>
<dbReference type="EMBL" id="LVLJ01001481">
    <property type="protein sequence ID" value="OAE29232.1"/>
    <property type="molecule type" value="Genomic_DNA"/>
</dbReference>
<keyword evidence="6" id="KW-0677">Repeat</keyword>
<evidence type="ECO:0000256" key="3">
    <source>
        <dbReference type="ARBA" id="ARBA00022448"/>
    </source>
</evidence>
<evidence type="ECO:0000256" key="7">
    <source>
        <dbReference type="ARBA" id="ARBA00022989"/>
    </source>
</evidence>
<dbReference type="PANTHER" id="PTHR10791">
    <property type="entry name" value="RAG1-ACTIVATING PROTEIN 1"/>
    <property type="match status" value="1"/>
</dbReference>
<comment type="subcellular location">
    <subcellularLocation>
        <location evidence="9">Cell membrane</location>
        <topology evidence="9">Multi-pass membrane protein</topology>
    </subcellularLocation>
    <subcellularLocation>
        <location evidence="1">Endomembrane system</location>
        <topology evidence="1">Multi-pass membrane protein</topology>
    </subcellularLocation>
</comment>
<comment type="similarity">
    <text evidence="2 9">Belongs to the SWEET sugar transporter family.</text>
</comment>
<keyword evidence="8 9" id="KW-0472">Membrane</keyword>
<feature type="transmembrane region" description="Helical" evidence="9">
    <location>
        <begin position="159"/>
        <end position="181"/>
    </location>
</feature>
<dbReference type="GO" id="GO:0051119">
    <property type="term" value="F:sugar transmembrane transporter activity"/>
    <property type="evidence" value="ECO:0007669"/>
    <property type="project" value="InterPro"/>
</dbReference>
<dbReference type="GO" id="GO:0005886">
    <property type="term" value="C:plasma membrane"/>
    <property type="evidence" value="ECO:0007669"/>
    <property type="project" value="UniProtKB-SubCell"/>
</dbReference>
<dbReference type="InterPro" id="IPR004316">
    <property type="entry name" value="SWEET_rpt"/>
</dbReference>
<accession>A0A176W9Y6</accession>
<dbReference type="FunFam" id="1.20.1280.290:FF:000001">
    <property type="entry name" value="Bidirectional sugar transporter SWEET"/>
    <property type="match status" value="1"/>
</dbReference>
<keyword evidence="5 9" id="KW-0812">Transmembrane</keyword>
<feature type="transmembrane region" description="Helical" evidence="9">
    <location>
        <begin position="127"/>
        <end position="147"/>
    </location>
</feature>
<organism evidence="11 12">
    <name type="scientific">Marchantia polymorpha subsp. ruderalis</name>
    <dbReference type="NCBI Taxonomy" id="1480154"/>
    <lineage>
        <taxon>Eukaryota</taxon>
        <taxon>Viridiplantae</taxon>
        <taxon>Streptophyta</taxon>
        <taxon>Embryophyta</taxon>
        <taxon>Marchantiophyta</taxon>
        <taxon>Marchantiopsida</taxon>
        <taxon>Marchantiidae</taxon>
        <taxon>Marchantiales</taxon>
        <taxon>Marchantiaceae</taxon>
        <taxon>Marchantia</taxon>
    </lineage>
</organism>
<protein>
    <recommendedName>
        <fullName evidence="9">Bidirectional sugar transporter SWEET</fullName>
    </recommendedName>
</protein>
<dbReference type="Gene3D" id="1.20.1280.290">
    <property type="match status" value="2"/>
</dbReference>
<evidence type="ECO:0000256" key="6">
    <source>
        <dbReference type="ARBA" id="ARBA00022737"/>
    </source>
</evidence>
<feature type="transmembrane region" description="Helical" evidence="9">
    <location>
        <begin position="6"/>
        <end position="29"/>
    </location>
</feature>
<keyword evidence="3 9" id="KW-0813">Transport</keyword>